<dbReference type="PROSITE" id="PS50937">
    <property type="entry name" value="HTH_MERR_2"/>
    <property type="match status" value="1"/>
</dbReference>
<dbReference type="InterPro" id="IPR047057">
    <property type="entry name" value="MerR_fam"/>
</dbReference>
<name>A0A099I2A7_CLOIN</name>
<dbReference type="SUPFAM" id="SSF46955">
    <property type="entry name" value="Putative DNA-binding domain"/>
    <property type="match status" value="1"/>
</dbReference>
<evidence type="ECO:0000313" key="4">
    <source>
        <dbReference type="Proteomes" id="UP000030008"/>
    </source>
</evidence>
<protein>
    <submittedName>
        <fullName evidence="3">MerR family transcriptional regulator</fullName>
    </submittedName>
</protein>
<dbReference type="GO" id="GO:0003677">
    <property type="term" value="F:DNA binding"/>
    <property type="evidence" value="ECO:0007669"/>
    <property type="project" value="UniProtKB-KW"/>
</dbReference>
<dbReference type="SMART" id="SM00422">
    <property type="entry name" value="HTH_MERR"/>
    <property type="match status" value="1"/>
</dbReference>
<keyword evidence="1" id="KW-0238">DNA-binding</keyword>
<gene>
    <name evidence="3" type="ORF">CIAN88_20525</name>
</gene>
<organism evidence="3 4">
    <name type="scientific">Clostridium innocuum</name>
    <dbReference type="NCBI Taxonomy" id="1522"/>
    <lineage>
        <taxon>Bacteria</taxon>
        <taxon>Bacillati</taxon>
        <taxon>Bacillota</taxon>
        <taxon>Clostridia</taxon>
        <taxon>Eubacteriales</taxon>
        <taxon>Clostridiaceae</taxon>
        <taxon>Clostridium</taxon>
    </lineage>
</organism>
<evidence type="ECO:0000259" key="2">
    <source>
        <dbReference type="PROSITE" id="PS50937"/>
    </source>
</evidence>
<dbReference type="Gene3D" id="1.10.1660.10">
    <property type="match status" value="1"/>
</dbReference>
<dbReference type="InterPro" id="IPR009061">
    <property type="entry name" value="DNA-bd_dom_put_sf"/>
</dbReference>
<proteinExistence type="predicted"/>
<comment type="caution">
    <text evidence="3">The sequence shown here is derived from an EMBL/GenBank/DDBJ whole genome shotgun (WGS) entry which is preliminary data.</text>
</comment>
<feature type="domain" description="HTH merR-type" evidence="2">
    <location>
        <begin position="1"/>
        <end position="70"/>
    </location>
</feature>
<dbReference type="RefSeq" id="WP_044907882.1">
    <property type="nucleotide sequence ID" value="NZ_JQIF01000113.1"/>
</dbReference>
<reference evidence="3 4" key="1">
    <citation type="submission" date="2014-08" db="EMBL/GenBank/DDBJ databases">
        <title>Clostridium innocuum, an unnegligible vancomycin-resistant pathogen causing extra-intestinal infections.</title>
        <authorList>
            <person name="Feng Y."/>
            <person name="Chiu C.-H."/>
        </authorList>
    </citation>
    <scope>NUCLEOTIDE SEQUENCE [LARGE SCALE GENOMIC DNA]</scope>
    <source>
        <strain evidence="3 4">AN88</strain>
    </source>
</reference>
<dbReference type="PANTHER" id="PTHR30204:SF90">
    <property type="entry name" value="HTH-TYPE TRANSCRIPTIONAL ACTIVATOR MTA"/>
    <property type="match status" value="1"/>
</dbReference>
<dbReference type="InterPro" id="IPR000551">
    <property type="entry name" value="MerR-type_HTH_dom"/>
</dbReference>
<dbReference type="GO" id="GO:0003700">
    <property type="term" value="F:DNA-binding transcription factor activity"/>
    <property type="evidence" value="ECO:0007669"/>
    <property type="project" value="InterPro"/>
</dbReference>
<sequence>MKTVKEVAALTGISVRTLQYYDEIGVFKPTSLTEAGYRLYDEEALKTLQQILLFRELDFPLKEIKRIMTQKEYDQAEAFQKQKALLIKRRDRLDRLLSLLDKLEKGESCMEFEDFKLQSYLQLLEQFKAEHTEEIMQQWGSIATFDDIIAHIREHEADIAKTAVEYYGSTAAYTDAMKYNLEHFSEIMEKLEHIRQQDYGKRNQQLMEKLLQDTTRDPASAQVQQIIYDMQHLIPEEEACGSNPGMHQQKLLIDSYLHNEALIQQTDQRYGKGASRFMGTALRIYFDKEDAAKKQR</sequence>
<dbReference type="CDD" id="cd01106">
    <property type="entry name" value="HTH_TipAL-Mta"/>
    <property type="match status" value="1"/>
</dbReference>
<dbReference type="PANTHER" id="PTHR30204">
    <property type="entry name" value="REDOX-CYCLING DRUG-SENSING TRANSCRIPTIONAL ACTIVATOR SOXR"/>
    <property type="match status" value="1"/>
</dbReference>
<evidence type="ECO:0000313" key="3">
    <source>
        <dbReference type="EMBL" id="KGJ51367.1"/>
    </source>
</evidence>
<dbReference type="Proteomes" id="UP000030008">
    <property type="component" value="Unassembled WGS sequence"/>
</dbReference>
<dbReference type="Pfam" id="PF13411">
    <property type="entry name" value="MerR_1"/>
    <property type="match status" value="1"/>
</dbReference>
<evidence type="ECO:0000256" key="1">
    <source>
        <dbReference type="ARBA" id="ARBA00023125"/>
    </source>
</evidence>
<dbReference type="AlphaFoldDB" id="A0A099I2A7"/>
<accession>A0A099I2A7</accession>
<dbReference type="EMBL" id="JQIF01000113">
    <property type="protein sequence ID" value="KGJ51367.1"/>
    <property type="molecule type" value="Genomic_DNA"/>
</dbReference>